<evidence type="ECO:0000313" key="3">
    <source>
        <dbReference type="Proteomes" id="UP001312865"/>
    </source>
</evidence>
<dbReference type="EMBL" id="JBBAXC010000011">
    <property type="protein sequence ID" value="MEI5908168.1"/>
    <property type="molecule type" value="Genomic_DNA"/>
</dbReference>
<comment type="caution">
    <text evidence="2">The sequence shown here is derived from an EMBL/GenBank/DDBJ whole genome shotgun (WGS) entry which is preliminary data.</text>
</comment>
<reference evidence="2 3" key="1">
    <citation type="journal article" date="2018" name="J. Microbiol.">
        <title>Bacillus spongiae sp. nov., isolated from sponge of Jeju Island.</title>
        <authorList>
            <person name="Lee G.E."/>
            <person name="Im W.T."/>
            <person name="Park J.S."/>
        </authorList>
    </citation>
    <scope>NUCLEOTIDE SEQUENCE [LARGE SCALE GENOMIC DNA]</scope>
    <source>
        <strain evidence="2 3">135PIL107-10</strain>
    </source>
</reference>
<feature type="transmembrane region" description="Helical" evidence="1">
    <location>
        <begin position="102"/>
        <end position="124"/>
    </location>
</feature>
<evidence type="ECO:0008006" key="4">
    <source>
        <dbReference type="Google" id="ProtNLM"/>
    </source>
</evidence>
<sequence>MPIDTEDLIFTIALIVIVIGVFIAAIALVISFKKDDRLCCLGGGMALGVLSSSLGYLVWTAVQESGSDFEDIFTVISILILIIITVFASAFTLISTIKKKEFCCLGGGVALAGIGLGTGVILSIFLELDVTNFDQILIIVLGILLLIILITSFFVIVISLKKSQSLCCFAGALALVGVGLGISTLILFNDQFIVGVLILIISIILLGGLALISTFVKNDKK</sequence>
<accession>A0ABU8HGI3</accession>
<gene>
    <name evidence="2" type="ORF">WAK64_14005</name>
</gene>
<dbReference type="Proteomes" id="UP001312865">
    <property type="component" value="Unassembled WGS sequence"/>
</dbReference>
<evidence type="ECO:0000313" key="2">
    <source>
        <dbReference type="EMBL" id="MEI5908168.1"/>
    </source>
</evidence>
<feature type="transmembrane region" description="Helical" evidence="1">
    <location>
        <begin position="38"/>
        <end position="60"/>
    </location>
</feature>
<feature type="transmembrane region" description="Helical" evidence="1">
    <location>
        <begin position="166"/>
        <end position="186"/>
    </location>
</feature>
<proteinExistence type="predicted"/>
<dbReference type="RefSeq" id="WP_336587608.1">
    <property type="nucleotide sequence ID" value="NZ_JBBAXC010000011.1"/>
</dbReference>
<organism evidence="2 3">
    <name type="scientific">Bacillus spongiae</name>
    <dbReference type="NCBI Taxonomy" id="2683610"/>
    <lineage>
        <taxon>Bacteria</taxon>
        <taxon>Bacillati</taxon>
        <taxon>Bacillota</taxon>
        <taxon>Bacilli</taxon>
        <taxon>Bacillales</taxon>
        <taxon>Bacillaceae</taxon>
        <taxon>Bacillus</taxon>
    </lineage>
</organism>
<protein>
    <recommendedName>
        <fullName evidence="4">DUF4203 domain-containing protein</fullName>
    </recommendedName>
</protein>
<keyword evidence="3" id="KW-1185">Reference proteome</keyword>
<keyword evidence="1" id="KW-1133">Transmembrane helix</keyword>
<feature type="transmembrane region" description="Helical" evidence="1">
    <location>
        <begin position="192"/>
        <end position="216"/>
    </location>
</feature>
<evidence type="ECO:0000256" key="1">
    <source>
        <dbReference type="SAM" id="Phobius"/>
    </source>
</evidence>
<feature type="transmembrane region" description="Helical" evidence="1">
    <location>
        <begin position="12"/>
        <end position="31"/>
    </location>
</feature>
<feature type="transmembrane region" description="Helical" evidence="1">
    <location>
        <begin position="72"/>
        <end position="95"/>
    </location>
</feature>
<keyword evidence="1" id="KW-0812">Transmembrane</keyword>
<name>A0ABU8HGI3_9BACI</name>
<feature type="transmembrane region" description="Helical" evidence="1">
    <location>
        <begin position="136"/>
        <end position="159"/>
    </location>
</feature>
<keyword evidence="1" id="KW-0472">Membrane</keyword>